<keyword evidence="4" id="KW-1133">Transmembrane helix</keyword>
<evidence type="ECO:0000313" key="8">
    <source>
        <dbReference type="RefSeq" id="XP_022236573.1"/>
    </source>
</evidence>
<dbReference type="GeneID" id="111084074"/>
<keyword evidence="5" id="KW-0472">Membrane</keyword>
<evidence type="ECO:0000256" key="4">
    <source>
        <dbReference type="ARBA" id="ARBA00022989"/>
    </source>
</evidence>
<keyword evidence="3" id="KW-0812">Transmembrane</keyword>
<keyword evidence="7" id="KW-1185">Reference proteome</keyword>
<dbReference type="InterPro" id="IPR002159">
    <property type="entry name" value="CD36_fam"/>
</dbReference>
<keyword evidence="6" id="KW-0325">Glycoprotein</keyword>
<feature type="non-terminal residue" evidence="8">
    <location>
        <position position="1"/>
    </location>
</feature>
<dbReference type="PANTHER" id="PTHR11923:SF51">
    <property type="entry name" value="LYSOSOME MEMBRANE PROTEIN 2"/>
    <property type="match status" value="1"/>
</dbReference>
<dbReference type="Proteomes" id="UP000694941">
    <property type="component" value="Unplaced"/>
</dbReference>
<evidence type="ECO:0000256" key="5">
    <source>
        <dbReference type="ARBA" id="ARBA00023136"/>
    </source>
</evidence>
<organism evidence="7 8">
    <name type="scientific">Limulus polyphemus</name>
    <name type="common">Atlantic horseshoe crab</name>
    <dbReference type="NCBI Taxonomy" id="6850"/>
    <lineage>
        <taxon>Eukaryota</taxon>
        <taxon>Metazoa</taxon>
        <taxon>Ecdysozoa</taxon>
        <taxon>Arthropoda</taxon>
        <taxon>Chelicerata</taxon>
        <taxon>Merostomata</taxon>
        <taxon>Xiphosura</taxon>
        <taxon>Limulidae</taxon>
        <taxon>Limulus</taxon>
    </lineage>
</organism>
<comment type="similarity">
    <text evidence="2">Belongs to the CD36 family.</text>
</comment>
<evidence type="ECO:0000256" key="2">
    <source>
        <dbReference type="ARBA" id="ARBA00010532"/>
    </source>
</evidence>
<dbReference type="RefSeq" id="XP_022236573.1">
    <property type="nucleotide sequence ID" value="XM_022380865.1"/>
</dbReference>
<sequence>GSQFPPHIDKEDILYVFSTDLCRSLYLEYEKEVNILGIKAYRFTTPAKLFATPRTNPDNQCFCKDDQKCLLAGAIDLTTCKKGAPVVASAPHFYQGSKVYIEVL</sequence>
<evidence type="ECO:0000256" key="1">
    <source>
        <dbReference type="ARBA" id="ARBA00004370"/>
    </source>
</evidence>
<evidence type="ECO:0000256" key="3">
    <source>
        <dbReference type="ARBA" id="ARBA00022692"/>
    </source>
</evidence>
<evidence type="ECO:0000313" key="7">
    <source>
        <dbReference type="Proteomes" id="UP000694941"/>
    </source>
</evidence>
<name>A0ABM1RYW8_LIMPO</name>
<reference evidence="8" key="1">
    <citation type="submission" date="2025-08" db="UniProtKB">
        <authorList>
            <consortium name="RefSeq"/>
        </authorList>
    </citation>
    <scope>IDENTIFICATION</scope>
    <source>
        <tissue evidence="8">Muscle</tissue>
    </source>
</reference>
<dbReference type="Pfam" id="PF01130">
    <property type="entry name" value="CD36"/>
    <property type="match status" value="1"/>
</dbReference>
<proteinExistence type="inferred from homology"/>
<comment type="subcellular location">
    <subcellularLocation>
        <location evidence="1">Membrane</location>
    </subcellularLocation>
</comment>
<evidence type="ECO:0000256" key="6">
    <source>
        <dbReference type="ARBA" id="ARBA00023180"/>
    </source>
</evidence>
<protein>
    <submittedName>
        <fullName evidence="8">Platelet glycoprotein 4-like</fullName>
    </submittedName>
</protein>
<dbReference type="PANTHER" id="PTHR11923">
    <property type="entry name" value="SCAVENGER RECEPTOR CLASS B TYPE-1 SR-B1"/>
    <property type="match status" value="1"/>
</dbReference>
<accession>A0ABM1RYW8</accession>
<gene>
    <name evidence="8" type="primary">LOC111084074</name>
</gene>